<name>A0ABU0J0J9_9HYPH</name>
<evidence type="ECO:0000313" key="1">
    <source>
        <dbReference type="EMBL" id="MDQ0467071.1"/>
    </source>
</evidence>
<dbReference type="EMBL" id="JAUSVX010000001">
    <property type="protein sequence ID" value="MDQ0467071.1"/>
    <property type="molecule type" value="Genomic_DNA"/>
</dbReference>
<protein>
    <submittedName>
        <fullName evidence="1">Uncharacterized protein</fullName>
    </submittedName>
</protein>
<sequence length="307" mass="34862">MHSPFLLSRLAGVPALNRAWRKAKATWKRSFQWPLHAVRKSRLHKYGLTSRSPLPVARLHLRDGCACRSLAVFVRPSWDAVRPLARMRAGAPVAQALTQTAAVIDLNAFPDFMAWRKQVSKLTQGKYHRSANKARRLGYVSRFIGAKSYERSLYELTGSKPRRSKGILVWASLIAPRPDLVDTRKPMVWPSCPRHWRLTWGAFHVDESGGERLAAFAKLMRSGDLVRVESFIGHGAALTDGVTKMLMFDIMEWLLERDHPCAEGVRYFIHGSIEEGGIGLFDWKRYLGFVPMLLDVADALQQLRLFD</sequence>
<proteinExistence type="predicted"/>
<reference evidence="1 2" key="1">
    <citation type="submission" date="2023-07" db="EMBL/GenBank/DDBJ databases">
        <title>Genomic Encyclopedia of Type Strains, Phase IV (KMG-IV): sequencing the most valuable type-strain genomes for metagenomic binning, comparative biology and taxonomic classification.</title>
        <authorList>
            <person name="Goeker M."/>
        </authorList>
    </citation>
    <scope>NUCLEOTIDE SEQUENCE [LARGE SCALE GENOMIC DNA]</scope>
    <source>
        <strain evidence="1 2">DSM 19619</strain>
    </source>
</reference>
<organism evidence="1 2">
    <name type="scientific">Labrys wisconsinensis</name>
    <dbReference type="NCBI Taxonomy" id="425677"/>
    <lineage>
        <taxon>Bacteria</taxon>
        <taxon>Pseudomonadati</taxon>
        <taxon>Pseudomonadota</taxon>
        <taxon>Alphaproteobacteria</taxon>
        <taxon>Hyphomicrobiales</taxon>
        <taxon>Xanthobacteraceae</taxon>
        <taxon>Labrys</taxon>
    </lineage>
</organism>
<accession>A0ABU0J0J9</accession>
<evidence type="ECO:0000313" key="2">
    <source>
        <dbReference type="Proteomes" id="UP001242480"/>
    </source>
</evidence>
<dbReference type="Proteomes" id="UP001242480">
    <property type="component" value="Unassembled WGS sequence"/>
</dbReference>
<comment type="caution">
    <text evidence="1">The sequence shown here is derived from an EMBL/GenBank/DDBJ whole genome shotgun (WGS) entry which is preliminary data.</text>
</comment>
<keyword evidence="2" id="KW-1185">Reference proteome</keyword>
<dbReference type="RefSeq" id="WP_307266253.1">
    <property type="nucleotide sequence ID" value="NZ_JAUSVX010000001.1"/>
</dbReference>
<gene>
    <name evidence="1" type="ORF">QO011_000066</name>
</gene>